<organism evidence="11 12">
    <name type="scientific">Candidatus Chloroploca asiatica</name>
    <dbReference type="NCBI Taxonomy" id="1506545"/>
    <lineage>
        <taxon>Bacteria</taxon>
        <taxon>Bacillati</taxon>
        <taxon>Chloroflexota</taxon>
        <taxon>Chloroflexia</taxon>
        <taxon>Chloroflexales</taxon>
        <taxon>Chloroflexineae</taxon>
        <taxon>Oscillochloridaceae</taxon>
        <taxon>Candidatus Chloroploca</taxon>
    </lineage>
</organism>
<dbReference type="InterPro" id="IPR005861">
    <property type="entry name" value="HisP_aminotrans"/>
</dbReference>
<dbReference type="GO" id="GO:0030170">
    <property type="term" value="F:pyridoxal phosphate binding"/>
    <property type="evidence" value="ECO:0007669"/>
    <property type="project" value="InterPro"/>
</dbReference>
<evidence type="ECO:0000313" key="12">
    <source>
        <dbReference type="Proteomes" id="UP000220922"/>
    </source>
</evidence>
<dbReference type="UniPathway" id="UPA00031">
    <property type="reaction ID" value="UER00012"/>
</dbReference>
<dbReference type="PANTHER" id="PTHR42885:SF2">
    <property type="entry name" value="HISTIDINOL-PHOSPHATE AMINOTRANSFERASE"/>
    <property type="match status" value="1"/>
</dbReference>
<gene>
    <name evidence="9" type="primary">hisC</name>
    <name evidence="11" type="ORF">A9Q02_20580</name>
</gene>
<accession>A0A2H3KHV4</accession>
<reference evidence="11 12" key="1">
    <citation type="submission" date="2016-05" db="EMBL/GenBank/DDBJ databases">
        <authorList>
            <person name="Lavstsen T."/>
            <person name="Jespersen J.S."/>
        </authorList>
    </citation>
    <scope>NUCLEOTIDE SEQUENCE [LARGE SCALE GENOMIC DNA]</scope>
    <source>
        <strain evidence="11 12">B7-9</strain>
    </source>
</reference>
<comment type="similarity">
    <text evidence="2 9">Belongs to the class-II pyridoxal-phosphate-dependent aminotransferase family. Histidinol-phosphate aminotransferase subfamily.</text>
</comment>
<dbReference type="Pfam" id="PF00155">
    <property type="entry name" value="Aminotran_1_2"/>
    <property type="match status" value="1"/>
</dbReference>
<evidence type="ECO:0000256" key="6">
    <source>
        <dbReference type="ARBA" id="ARBA00022679"/>
    </source>
</evidence>
<dbReference type="SUPFAM" id="SSF53383">
    <property type="entry name" value="PLP-dependent transferases"/>
    <property type="match status" value="1"/>
</dbReference>
<dbReference type="NCBIfam" id="TIGR01141">
    <property type="entry name" value="hisC"/>
    <property type="match status" value="1"/>
</dbReference>
<comment type="pathway">
    <text evidence="9">Amino-acid biosynthesis; L-histidine biosynthesis; L-histidine from 5-phospho-alpha-D-ribose 1-diphosphate: step 7/9.</text>
</comment>
<dbReference type="PANTHER" id="PTHR42885">
    <property type="entry name" value="HISTIDINOL-PHOSPHATE AMINOTRANSFERASE-RELATED"/>
    <property type="match status" value="1"/>
</dbReference>
<comment type="catalytic activity">
    <reaction evidence="9">
        <text>L-histidinol phosphate + 2-oxoglutarate = 3-(imidazol-4-yl)-2-oxopropyl phosphate + L-glutamate</text>
        <dbReference type="Rhea" id="RHEA:23744"/>
        <dbReference type="ChEBI" id="CHEBI:16810"/>
        <dbReference type="ChEBI" id="CHEBI:29985"/>
        <dbReference type="ChEBI" id="CHEBI:57766"/>
        <dbReference type="ChEBI" id="CHEBI:57980"/>
        <dbReference type="EC" id="2.6.1.9"/>
    </reaction>
</comment>
<dbReference type="CDD" id="cd00609">
    <property type="entry name" value="AAT_like"/>
    <property type="match status" value="1"/>
</dbReference>
<dbReference type="InterPro" id="IPR015422">
    <property type="entry name" value="PyrdxlP-dep_Trfase_small"/>
</dbReference>
<dbReference type="OrthoDB" id="9813612at2"/>
<evidence type="ECO:0000256" key="3">
    <source>
        <dbReference type="ARBA" id="ARBA00011738"/>
    </source>
</evidence>
<evidence type="ECO:0000256" key="8">
    <source>
        <dbReference type="ARBA" id="ARBA00023102"/>
    </source>
</evidence>
<dbReference type="InterPro" id="IPR004839">
    <property type="entry name" value="Aminotransferase_I/II_large"/>
</dbReference>
<evidence type="ECO:0000256" key="7">
    <source>
        <dbReference type="ARBA" id="ARBA00022898"/>
    </source>
</evidence>
<protein>
    <recommendedName>
        <fullName evidence="9">Histidinol-phosphate aminotransferase</fullName>
        <ecNumber evidence="9">2.6.1.9</ecNumber>
    </recommendedName>
    <alternativeName>
        <fullName evidence="9">Imidazole acetol-phosphate transaminase</fullName>
    </alternativeName>
</protein>
<dbReference type="EC" id="2.6.1.9" evidence="9"/>
<dbReference type="InterPro" id="IPR015421">
    <property type="entry name" value="PyrdxlP-dep_Trfase_major"/>
</dbReference>
<dbReference type="GO" id="GO:0004400">
    <property type="term" value="F:histidinol-phosphate transaminase activity"/>
    <property type="evidence" value="ECO:0007669"/>
    <property type="project" value="UniProtKB-UniRule"/>
</dbReference>
<dbReference type="HAMAP" id="MF_01023">
    <property type="entry name" value="HisC_aminotrans_2"/>
    <property type="match status" value="1"/>
</dbReference>
<evidence type="ECO:0000256" key="1">
    <source>
        <dbReference type="ARBA" id="ARBA00001933"/>
    </source>
</evidence>
<evidence type="ECO:0000256" key="9">
    <source>
        <dbReference type="HAMAP-Rule" id="MF_01023"/>
    </source>
</evidence>
<comment type="cofactor">
    <cofactor evidence="1 9">
        <name>pyridoxal 5'-phosphate</name>
        <dbReference type="ChEBI" id="CHEBI:597326"/>
    </cofactor>
</comment>
<sequence length="363" mass="40294">MTLAARWLRTEIADLEPYTPILPLDVLARRLGLPVERLVKLDANENPYGPSPAALTALTSEHHYHIYPDPGHTALRQALARYTGQPAEALVCGAGADELIDMILRLCLNPGDAVIDCQPTFGMYRFDTQVCGGRVITVPRRAAFELDLDAIEAAAATSQAKVLFLTSPNNPTGNLLAPDELERLLRLPLLVVVDEAYIEFAGVGQGFAEWVARYENLVILRTFSKWAGLAGLRVGYALVPGWLAEHLWKIKQPYNVSVAAQAAAVASLEDRQLLLERVARLVNERERLLPLLAEVFWLHPQPSAANFILCRVEGRSAREVKTTLEQQGILVRYYHTSLLRDYIRISIGTPAQSEILLEALHRL</sequence>
<keyword evidence="12" id="KW-1185">Reference proteome</keyword>
<dbReference type="EMBL" id="LYXE01000185">
    <property type="protein sequence ID" value="PDV96668.1"/>
    <property type="molecule type" value="Genomic_DNA"/>
</dbReference>
<dbReference type="AlphaFoldDB" id="A0A2H3KHV4"/>
<feature type="modified residue" description="N6-(pyridoxal phosphate)lysine" evidence="9">
    <location>
        <position position="225"/>
    </location>
</feature>
<evidence type="ECO:0000256" key="2">
    <source>
        <dbReference type="ARBA" id="ARBA00007970"/>
    </source>
</evidence>
<evidence type="ECO:0000256" key="4">
    <source>
        <dbReference type="ARBA" id="ARBA00022576"/>
    </source>
</evidence>
<dbReference type="InterPro" id="IPR015424">
    <property type="entry name" value="PyrdxlP-dep_Trfase"/>
</dbReference>
<keyword evidence="5 9" id="KW-0028">Amino-acid biosynthesis</keyword>
<evidence type="ECO:0000259" key="10">
    <source>
        <dbReference type="Pfam" id="PF00155"/>
    </source>
</evidence>
<keyword evidence="6 9" id="KW-0808">Transferase</keyword>
<dbReference type="Gene3D" id="3.90.1150.10">
    <property type="entry name" value="Aspartate Aminotransferase, domain 1"/>
    <property type="match status" value="1"/>
</dbReference>
<dbReference type="RefSeq" id="WP_097655243.1">
    <property type="nucleotide sequence ID" value="NZ_LYXE01000185.1"/>
</dbReference>
<feature type="domain" description="Aminotransferase class I/classII large" evidence="10">
    <location>
        <begin position="38"/>
        <end position="360"/>
    </location>
</feature>
<proteinExistence type="inferred from homology"/>
<keyword evidence="7 9" id="KW-0663">Pyridoxal phosphate</keyword>
<keyword evidence="4 9" id="KW-0032">Aminotransferase</keyword>
<evidence type="ECO:0000256" key="5">
    <source>
        <dbReference type="ARBA" id="ARBA00022605"/>
    </source>
</evidence>
<comment type="caution">
    <text evidence="11">The sequence shown here is derived from an EMBL/GenBank/DDBJ whole genome shotgun (WGS) entry which is preliminary data.</text>
</comment>
<comment type="subunit">
    <text evidence="3 9">Homodimer.</text>
</comment>
<keyword evidence="8 9" id="KW-0368">Histidine biosynthesis</keyword>
<evidence type="ECO:0000313" key="11">
    <source>
        <dbReference type="EMBL" id="PDV96668.1"/>
    </source>
</evidence>
<dbReference type="Proteomes" id="UP000220922">
    <property type="component" value="Unassembled WGS sequence"/>
</dbReference>
<name>A0A2H3KHV4_9CHLR</name>
<dbReference type="Gene3D" id="3.40.640.10">
    <property type="entry name" value="Type I PLP-dependent aspartate aminotransferase-like (Major domain)"/>
    <property type="match status" value="1"/>
</dbReference>
<dbReference type="GO" id="GO:0000105">
    <property type="term" value="P:L-histidine biosynthetic process"/>
    <property type="evidence" value="ECO:0007669"/>
    <property type="project" value="UniProtKB-UniRule"/>
</dbReference>